<keyword evidence="4" id="KW-0732">Signal</keyword>
<dbReference type="Gene3D" id="2.115.10.20">
    <property type="entry name" value="Glycosyl hydrolase domain, family 43"/>
    <property type="match status" value="1"/>
</dbReference>
<evidence type="ECO:0000313" key="7">
    <source>
        <dbReference type="Proteomes" id="UP001216510"/>
    </source>
</evidence>
<evidence type="ECO:0000256" key="4">
    <source>
        <dbReference type="SAM" id="SignalP"/>
    </source>
</evidence>
<dbReference type="Pfam" id="PF04616">
    <property type="entry name" value="Glyco_hydro_43"/>
    <property type="match status" value="1"/>
</dbReference>
<keyword evidence="3" id="KW-0326">Glycosidase</keyword>
<dbReference type="EMBL" id="CP119083">
    <property type="protein sequence ID" value="WEF34361.1"/>
    <property type="molecule type" value="Genomic_DNA"/>
</dbReference>
<evidence type="ECO:0000259" key="5">
    <source>
        <dbReference type="Pfam" id="PF17851"/>
    </source>
</evidence>
<dbReference type="PANTHER" id="PTHR42812">
    <property type="entry name" value="BETA-XYLOSIDASE"/>
    <property type="match status" value="1"/>
</dbReference>
<dbReference type="SUPFAM" id="SSF49899">
    <property type="entry name" value="Concanavalin A-like lectins/glucanases"/>
    <property type="match status" value="1"/>
</dbReference>
<accession>A0ABY8BFA0</accession>
<comment type="similarity">
    <text evidence="1">Belongs to the glycosyl hydrolase 43 family.</text>
</comment>
<dbReference type="SUPFAM" id="SSF75005">
    <property type="entry name" value="Arabinanase/levansucrase/invertase"/>
    <property type="match status" value="1"/>
</dbReference>
<reference evidence="6 7" key="1">
    <citation type="submission" date="2023-02" db="EMBL/GenBank/DDBJ databases">
        <title>Gemone sequence of Telluria chitinolytica ACM 3522T.</title>
        <authorList>
            <person name="Frediansyah A."/>
            <person name="Miess H."/>
            <person name="Gross H."/>
        </authorList>
    </citation>
    <scope>NUCLEOTIDE SEQUENCE [LARGE SCALE GENOMIC DNA]</scope>
    <source>
        <strain evidence="6 7">ACM 3522</strain>
    </source>
</reference>
<dbReference type="InterPro" id="IPR041542">
    <property type="entry name" value="GH43_C2"/>
</dbReference>
<feature type="domain" description="Beta-xylosidase C-terminal Concanavalin A-like" evidence="5">
    <location>
        <begin position="398"/>
        <end position="561"/>
    </location>
</feature>
<proteinExistence type="inferred from homology"/>
<organism evidence="6 7">
    <name type="scientific">Pseudoduganella chitinolytica</name>
    <dbReference type="NCBI Taxonomy" id="34070"/>
    <lineage>
        <taxon>Bacteria</taxon>
        <taxon>Pseudomonadati</taxon>
        <taxon>Pseudomonadota</taxon>
        <taxon>Betaproteobacteria</taxon>
        <taxon>Burkholderiales</taxon>
        <taxon>Oxalobacteraceae</taxon>
        <taxon>Telluria group</taxon>
        <taxon>Pseudoduganella</taxon>
    </lineage>
</organism>
<feature type="chain" id="PRO_5047195021" evidence="4">
    <location>
        <begin position="21"/>
        <end position="615"/>
    </location>
</feature>
<gene>
    <name evidence="6" type="ORF">PX653_06190</name>
</gene>
<dbReference type="Proteomes" id="UP001216510">
    <property type="component" value="Chromosome"/>
</dbReference>
<evidence type="ECO:0000313" key="6">
    <source>
        <dbReference type="EMBL" id="WEF34361.1"/>
    </source>
</evidence>
<evidence type="ECO:0000256" key="3">
    <source>
        <dbReference type="ARBA" id="ARBA00023295"/>
    </source>
</evidence>
<evidence type="ECO:0000256" key="1">
    <source>
        <dbReference type="ARBA" id="ARBA00009865"/>
    </source>
</evidence>
<dbReference type="Gene3D" id="2.60.120.200">
    <property type="match status" value="1"/>
</dbReference>
<dbReference type="InterPro" id="IPR051795">
    <property type="entry name" value="Glycosyl_Hydrlase_43"/>
</dbReference>
<feature type="signal peptide" evidence="4">
    <location>
        <begin position="1"/>
        <end position="20"/>
    </location>
</feature>
<dbReference type="PANTHER" id="PTHR42812:SF5">
    <property type="entry name" value="ENDO-ARABINASE"/>
    <property type="match status" value="1"/>
</dbReference>
<dbReference type="RefSeq" id="WP_277417040.1">
    <property type="nucleotide sequence ID" value="NZ_CP119083.1"/>
</dbReference>
<protein>
    <submittedName>
        <fullName evidence="6">Family 43 glycosylhydrolase</fullName>
    </submittedName>
</protein>
<dbReference type="InterPro" id="IPR013320">
    <property type="entry name" value="ConA-like_dom_sf"/>
</dbReference>
<name>A0ABY8BFA0_9BURK</name>
<dbReference type="Pfam" id="PF17851">
    <property type="entry name" value="GH43_C2"/>
    <property type="match status" value="1"/>
</dbReference>
<dbReference type="InterPro" id="IPR006710">
    <property type="entry name" value="Glyco_hydro_43"/>
</dbReference>
<keyword evidence="2" id="KW-0378">Hydrolase</keyword>
<evidence type="ECO:0000256" key="2">
    <source>
        <dbReference type="ARBA" id="ARBA00022801"/>
    </source>
</evidence>
<dbReference type="InterPro" id="IPR023296">
    <property type="entry name" value="Glyco_hydro_beta-prop_sf"/>
</dbReference>
<keyword evidence="7" id="KW-1185">Reference proteome</keyword>
<sequence>MFARMILLAALAIPAVTAMAATEYRNPLELRLPGGALAQNCADPAVLRDPQAVLPTWYLYCTTDPVSKAEKDGKGWRFRLMPIYRSHDLVEWEFVTDAFADRPAPAARTAGLWAPEPVYMNGRFHLYYTITDVDDAHSPEPGCDTDSAIGVATSASPVGPWQPMSGLVVPPRRAGPGCKFHWTYDPDVLAQDDGRHYLYYGSYGGGMFVQRLAADGRSVQGAPIRIGTNWRYEGAEVVRHGDHYYLFASSTNCCAGPLTGYALYVGRATRPEGPFLDRQGVDMAAARVGGTPVLPQSGNRWIGPGHNTVFQDGAGQWWTIYHAVDRNEPWFAAPDLTRRLALLDRVDWVDGWPVVAGGKGPSDTALPAPAFAAGDADALRPPLGPPAEADAGRRLWHETFAAPRLGHAWQWLRRPPAADWRTGKGGLAWRTGAGDLYGDVNTAAVLTRALPAGDVRIDAKLRLDAPEDCCATHVQAGLVVLGDDDNYVKLVVLADAGLHQVEFAKEGSPEQANWPRYGNTVAGTPGQPWTWLRLEIRHAGAEQQIAAWSSQDGKDWVGGGVWTHRLGQGGKPLRLGLVAMGGGARQAVFADVSATRLSAEVAGEQRPRPSGRRRQ</sequence>